<dbReference type="EMBL" id="JANCYW010000001">
    <property type="protein sequence ID" value="KAK4534211.1"/>
    <property type="molecule type" value="Genomic_DNA"/>
</dbReference>
<dbReference type="PANTHER" id="PTHR42988:SF2">
    <property type="entry name" value="CYCLIC NUCLEOTIDE PHOSPHODIESTERASE CBUA0032-RELATED"/>
    <property type="match status" value="1"/>
</dbReference>
<dbReference type="Gene3D" id="3.60.21.10">
    <property type="match status" value="1"/>
</dbReference>
<dbReference type="SUPFAM" id="SSF56300">
    <property type="entry name" value="Metallo-dependent phosphatases"/>
    <property type="match status" value="1"/>
</dbReference>
<proteinExistence type="inferred from homology"/>
<protein>
    <recommendedName>
        <fullName evidence="5">Calcineurin-like phosphoesterase domain-containing protein</fullName>
    </recommendedName>
</protein>
<sequence>MRDGFRRDARCFVSAWSAEGARRWGRSVTLSWATPFTAVVARQLAPVGPWGRTGSLRPAALRLAGTAERGVADVRVGALEGTRAVARVKILHFSDIHFHTPSLAGRVPRLKEVLGYANLYLTKRRASFQAPAAAGALLSLALQLQPDVLVFSGDLTSTGTRAEFELAKKHLAPLRNLPRAASDALASADASDTVPLIMIPGNHDRYTYKNFYEMERHFAREMLGGGPNTPLRYQYARNPNDSSGRNGNGAADEATSSGLVFVTIDHCRPSLVSNGHHHQPGTLERLENILARDARRAIVIGHYPVLEEDGRRLYMRYGRSLTDVADLYQVLRKHPPLAYLCGHHHHGFVVRDAATQFWHINCGTSGQLGEASALEIDVEQMSDTGAFRIARVQRHALL</sequence>
<accession>A0AAV9IQ61</accession>
<keyword evidence="1" id="KW-0479">Metal-binding</keyword>
<dbReference type="Pfam" id="PF00149">
    <property type="entry name" value="Metallophos"/>
    <property type="match status" value="1"/>
</dbReference>
<organism evidence="6 7">
    <name type="scientific">Cyanidium caldarium</name>
    <name type="common">Red alga</name>
    <dbReference type="NCBI Taxonomy" id="2771"/>
    <lineage>
        <taxon>Eukaryota</taxon>
        <taxon>Rhodophyta</taxon>
        <taxon>Bangiophyceae</taxon>
        <taxon>Cyanidiales</taxon>
        <taxon>Cyanidiaceae</taxon>
        <taxon>Cyanidium</taxon>
    </lineage>
</organism>
<evidence type="ECO:0000259" key="5">
    <source>
        <dbReference type="Pfam" id="PF00149"/>
    </source>
</evidence>
<keyword evidence="3" id="KW-0408">Iron</keyword>
<evidence type="ECO:0000256" key="3">
    <source>
        <dbReference type="ARBA" id="ARBA00023004"/>
    </source>
</evidence>
<dbReference type="Proteomes" id="UP001301350">
    <property type="component" value="Unassembled WGS sequence"/>
</dbReference>
<evidence type="ECO:0000256" key="1">
    <source>
        <dbReference type="ARBA" id="ARBA00022723"/>
    </source>
</evidence>
<evidence type="ECO:0000313" key="6">
    <source>
        <dbReference type="EMBL" id="KAK4534211.1"/>
    </source>
</evidence>
<keyword evidence="7" id="KW-1185">Reference proteome</keyword>
<name>A0AAV9IQ61_CYACA</name>
<dbReference type="AlphaFoldDB" id="A0AAV9IQ61"/>
<comment type="similarity">
    <text evidence="4">Belongs to the cyclic nucleotide phosphodiesterase class-III family.</text>
</comment>
<gene>
    <name evidence="6" type="ORF">CDCA_CDCA01G0236</name>
</gene>
<dbReference type="GO" id="GO:0016787">
    <property type="term" value="F:hydrolase activity"/>
    <property type="evidence" value="ECO:0007669"/>
    <property type="project" value="UniProtKB-KW"/>
</dbReference>
<dbReference type="GO" id="GO:0046872">
    <property type="term" value="F:metal ion binding"/>
    <property type="evidence" value="ECO:0007669"/>
    <property type="project" value="UniProtKB-KW"/>
</dbReference>
<dbReference type="InterPro" id="IPR029052">
    <property type="entry name" value="Metallo-depent_PP-like"/>
</dbReference>
<dbReference type="InterPro" id="IPR004843">
    <property type="entry name" value="Calcineurin-like_PHP"/>
</dbReference>
<dbReference type="PANTHER" id="PTHR42988">
    <property type="entry name" value="PHOSPHOHYDROLASE"/>
    <property type="match status" value="1"/>
</dbReference>
<reference evidence="6 7" key="1">
    <citation type="submission" date="2022-07" db="EMBL/GenBank/DDBJ databases">
        <title>Genome-wide signatures of adaptation to extreme environments.</title>
        <authorList>
            <person name="Cho C.H."/>
            <person name="Yoon H.S."/>
        </authorList>
    </citation>
    <scope>NUCLEOTIDE SEQUENCE [LARGE SCALE GENOMIC DNA]</scope>
    <source>
        <strain evidence="6 7">DBV 063 E5</strain>
    </source>
</reference>
<dbReference type="InterPro" id="IPR050884">
    <property type="entry name" value="CNP_phosphodiesterase-III"/>
</dbReference>
<evidence type="ECO:0000256" key="2">
    <source>
        <dbReference type="ARBA" id="ARBA00022801"/>
    </source>
</evidence>
<comment type="caution">
    <text evidence="6">The sequence shown here is derived from an EMBL/GenBank/DDBJ whole genome shotgun (WGS) entry which is preliminary data.</text>
</comment>
<evidence type="ECO:0000256" key="4">
    <source>
        <dbReference type="ARBA" id="ARBA00025742"/>
    </source>
</evidence>
<keyword evidence="2" id="KW-0378">Hydrolase</keyword>
<feature type="domain" description="Calcineurin-like phosphoesterase" evidence="5">
    <location>
        <begin position="89"/>
        <end position="346"/>
    </location>
</feature>
<evidence type="ECO:0000313" key="7">
    <source>
        <dbReference type="Proteomes" id="UP001301350"/>
    </source>
</evidence>